<keyword evidence="2" id="KW-0812">Transmembrane</keyword>
<feature type="compositionally biased region" description="Low complexity" evidence="1">
    <location>
        <begin position="33"/>
        <end position="51"/>
    </location>
</feature>
<name>A0AAW1RW46_9CHLO</name>
<accession>A0AAW1RW46</accession>
<keyword evidence="2" id="KW-0472">Membrane</keyword>
<evidence type="ECO:0000313" key="3">
    <source>
        <dbReference type="EMBL" id="KAK9838000.1"/>
    </source>
</evidence>
<keyword evidence="2" id="KW-1133">Transmembrane helix</keyword>
<evidence type="ECO:0000313" key="4">
    <source>
        <dbReference type="Proteomes" id="UP001438707"/>
    </source>
</evidence>
<proteinExistence type="predicted"/>
<dbReference type="AlphaFoldDB" id="A0AAW1RW46"/>
<evidence type="ECO:0000256" key="1">
    <source>
        <dbReference type="SAM" id="MobiDB-lite"/>
    </source>
</evidence>
<organism evidence="3 4">
    <name type="scientific">Apatococcus lobatus</name>
    <dbReference type="NCBI Taxonomy" id="904363"/>
    <lineage>
        <taxon>Eukaryota</taxon>
        <taxon>Viridiplantae</taxon>
        <taxon>Chlorophyta</taxon>
        <taxon>core chlorophytes</taxon>
        <taxon>Trebouxiophyceae</taxon>
        <taxon>Chlorellales</taxon>
        <taxon>Chlorellaceae</taxon>
        <taxon>Apatococcus</taxon>
    </lineage>
</organism>
<feature type="region of interest" description="Disordered" evidence="1">
    <location>
        <begin position="1"/>
        <end position="64"/>
    </location>
</feature>
<gene>
    <name evidence="3" type="ORF">WJX74_009400</name>
</gene>
<feature type="compositionally biased region" description="Basic and acidic residues" evidence="1">
    <location>
        <begin position="1"/>
        <end position="11"/>
    </location>
</feature>
<comment type="caution">
    <text evidence="3">The sequence shown here is derived from an EMBL/GenBank/DDBJ whole genome shotgun (WGS) entry which is preliminary data.</text>
</comment>
<feature type="transmembrane region" description="Helical" evidence="2">
    <location>
        <begin position="65"/>
        <end position="87"/>
    </location>
</feature>
<keyword evidence="4" id="KW-1185">Reference proteome</keyword>
<dbReference type="EMBL" id="JALJOS010000006">
    <property type="protein sequence ID" value="KAK9838000.1"/>
    <property type="molecule type" value="Genomic_DNA"/>
</dbReference>
<reference evidence="3 4" key="1">
    <citation type="journal article" date="2024" name="Nat. Commun.">
        <title>Phylogenomics reveals the evolutionary origins of lichenization in chlorophyte algae.</title>
        <authorList>
            <person name="Puginier C."/>
            <person name="Libourel C."/>
            <person name="Otte J."/>
            <person name="Skaloud P."/>
            <person name="Haon M."/>
            <person name="Grisel S."/>
            <person name="Petersen M."/>
            <person name="Berrin J.G."/>
            <person name="Delaux P.M."/>
            <person name="Dal Grande F."/>
            <person name="Keller J."/>
        </authorList>
    </citation>
    <scope>NUCLEOTIDE SEQUENCE [LARGE SCALE GENOMIC DNA]</scope>
    <source>
        <strain evidence="3 4">SAG 2145</strain>
    </source>
</reference>
<sequence>MRFLDKEEADVGIRPSDVARSSAPVNQQPSCGFRSLFRTSSSRSPSDSFSRGPQRRFSPTKRKEPFSAVAIGSAIGGTFGGAIGALIDARRANIDVEEIRAAAIRSQQPRRPFTYSDQTVSMTELTPGG</sequence>
<protein>
    <submittedName>
        <fullName evidence="3">Uncharacterized protein</fullName>
    </submittedName>
</protein>
<dbReference type="Proteomes" id="UP001438707">
    <property type="component" value="Unassembled WGS sequence"/>
</dbReference>
<evidence type="ECO:0000256" key="2">
    <source>
        <dbReference type="SAM" id="Phobius"/>
    </source>
</evidence>